<dbReference type="EMBL" id="JTDI01000003">
    <property type="protein sequence ID" value="KHK91338.1"/>
    <property type="molecule type" value="Genomic_DNA"/>
</dbReference>
<gene>
    <name evidence="1" type="ORF">LK12_10740</name>
</gene>
<accession>A0A0B1ZPZ6</accession>
<protein>
    <submittedName>
        <fullName evidence="1">Uncharacterized protein</fullName>
    </submittedName>
</protein>
<reference evidence="1 2" key="1">
    <citation type="submission" date="2014-10" db="EMBL/GenBank/DDBJ databases">
        <title>Genome sequence of Novosphingobium malaysiense MUSC 273(T).</title>
        <authorList>
            <person name="Lee L.-H."/>
        </authorList>
    </citation>
    <scope>NUCLEOTIDE SEQUENCE [LARGE SCALE GENOMIC DNA]</scope>
    <source>
        <strain evidence="1 2">MUSC 273</strain>
    </source>
</reference>
<evidence type="ECO:0000313" key="1">
    <source>
        <dbReference type="EMBL" id="KHK91338.1"/>
    </source>
</evidence>
<keyword evidence="2" id="KW-1185">Reference proteome</keyword>
<evidence type="ECO:0000313" key="2">
    <source>
        <dbReference type="Proteomes" id="UP000031057"/>
    </source>
</evidence>
<comment type="caution">
    <text evidence="1">The sequence shown here is derived from an EMBL/GenBank/DDBJ whole genome shotgun (WGS) entry which is preliminary data.</text>
</comment>
<name>A0A0B1ZPZ6_9SPHN</name>
<proteinExistence type="predicted"/>
<dbReference type="STRING" id="1348853.LK12_10740"/>
<dbReference type="Proteomes" id="UP000031057">
    <property type="component" value="Unassembled WGS sequence"/>
</dbReference>
<sequence>MFSRAFWRTCVDKIAIAKSLANDLEKHLCTLETIGALVAAAHLDAAVASLRQTFDIPVDKSEPE</sequence>
<dbReference type="AlphaFoldDB" id="A0A0B1ZPZ6"/>
<organism evidence="1 2">
    <name type="scientific">Novosphingobium malaysiense</name>
    <dbReference type="NCBI Taxonomy" id="1348853"/>
    <lineage>
        <taxon>Bacteria</taxon>
        <taxon>Pseudomonadati</taxon>
        <taxon>Pseudomonadota</taxon>
        <taxon>Alphaproteobacteria</taxon>
        <taxon>Sphingomonadales</taxon>
        <taxon>Sphingomonadaceae</taxon>
        <taxon>Novosphingobium</taxon>
    </lineage>
</organism>